<dbReference type="AlphaFoldDB" id="A0A5C5VQI7"/>
<evidence type="ECO:0000313" key="4">
    <source>
        <dbReference type="EMBL" id="TWT40205.1"/>
    </source>
</evidence>
<evidence type="ECO:0000256" key="1">
    <source>
        <dbReference type="SAM" id="Coils"/>
    </source>
</evidence>
<dbReference type="Pfam" id="PF07508">
    <property type="entry name" value="Recombinase"/>
    <property type="match status" value="1"/>
</dbReference>
<dbReference type="SUPFAM" id="SSF53041">
    <property type="entry name" value="Resolvase-like"/>
    <property type="match status" value="1"/>
</dbReference>
<dbReference type="InterPro" id="IPR038109">
    <property type="entry name" value="DNA_bind_recomb_sf"/>
</dbReference>
<sequence length="519" mass="59030">MSRTQTSNPQIRCAIYCRKSTEDGLDQEFNSLDAQREAGEAFIASQKNEGWVCIPDQYHDGGFSGGNMDRPGLRQLLLDIEAGRVNCVVVYKVDRLSRSLMDFARMMETFEKHNVSFVSVTQQFNTTHSMGRLTLNVLLSFAQFEREIIGERIRDKIAAQRRRGKWTGGIPVLGYDVDRSQPSPKLRVNAEETSRVREIFEMYLKLGSLLSVVVELEQLGWRNKAWMTRKGQPKGDGEFDKGSLHALLTNPIYIGKIRHKTELYAGEHEPIVNEDLFRNVQQQLQRNGRTGGGEVRNKHGALLKGLLVCKACERSMTHTFTGKGTRRYRYYTCTQVIKSGRRSCPTRSLPAAQIEEVVVDQFREMTTDPALRKQVLKQALEDDVTEIKRLRKDRDQLRQQCAWYHTELNRLTVAPEANTDNTSLIADLHDRIAKTARQISKLDQRILEAEQEQLPSEDVEAAFADFAGLWGTLSPQEQARSLALAVKRVEFDSTDSSVEIEFHTEAFHSLTTSSTKETP</sequence>
<dbReference type="PROSITE" id="PS51737">
    <property type="entry name" value="RECOMBINASE_DNA_BIND"/>
    <property type="match status" value="1"/>
</dbReference>
<protein>
    <submittedName>
        <fullName evidence="4">DNA-invertase hin</fullName>
    </submittedName>
</protein>
<dbReference type="GO" id="GO:0003677">
    <property type="term" value="F:DNA binding"/>
    <property type="evidence" value="ECO:0007669"/>
    <property type="project" value="InterPro"/>
</dbReference>
<feature type="coiled-coil region" evidence="1">
    <location>
        <begin position="373"/>
        <end position="400"/>
    </location>
</feature>
<dbReference type="InterPro" id="IPR050639">
    <property type="entry name" value="SSR_resolvase"/>
</dbReference>
<dbReference type="PANTHER" id="PTHR30461">
    <property type="entry name" value="DNA-INVERTASE FROM LAMBDOID PROPHAGE"/>
    <property type="match status" value="1"/>
</dbReference>
<evidence type="ECO:0000259" key="3">
    <source>
        <dbReference type="PROSITE" id="PS51737"/>
    </source>
</evidence>
<gene>
    <name evidence="4" type="primary">hin_2</name>
    <name evidence="4" type="ORF">KOR42_49470</name>
</gene>
<keyword evidence="1" id="KW-0175">Coiled coil</keyword>
<reference evidence="4 5" key="1">
    <citation type="submission" date="2019-02" db="EMBL/GenBank/DDBJ databases">
        <title>Deep-cultivation of Planctomycetes and their phenomic and genomic characterization uncovers novel biology.</title>
        <authorList>
            <person name="Wiegand S."/>
            <person name="Jogler M."/>
            <person name="Boedeker C."/>
            <person name="Pinto D."/>
            <person name="Vollmers J."/>
            <person name="Rivas-Marin E."/>
            <person name="Kohn T."/>
            <person name="Peeters S.H."/>
            <person name="Heuer A."/>
            <person name="Rast P."/>
            <person name="Oberbeckmann S."/>
            <person name="Bunk B."/>
            <person name="Jeske O."/>
            <person name="Meyerdierks A."/>
            <person name="Storesund J.E."/>
            <person name="Kallscheuer N."/>
            <person name="Luecker S."/>
            <person name="Lage O.M."/>
            <person name="Pohl T."/>
            <person name="Merkel B.J."/>
            <person name="Hornburger P."/>
            <person name="Mueller R.-W."/>
            <person name="Bruemmer F."/>
            <person name="Labrenz M."/>
            <person name="Spormann A.M."/>
            <person name="Op Den Camp H."/>
            <person name="Overmann J."/>
            <person name="Amann R."/>
            <person name="Jetten M.S.M."/>
            <person name="Mascher T."/>
            <person name="Medema M.H."/>
            <person name="Devos D.P."/>
            <person name="Kaster A.-K."/>
            <person name="Ovreas L."/>
            <person name="Rohde M."/>
            <person name="Galperin M.Y."/>
            <person name="Jogler C."/>
        </authorList>
    </citation>
    <scope>NUCLEOTIDE SEQUENCE [LARGE SCALE GENOMIC DNA]</scope>
    <source>
        <strain evidence="4 5">KOR42</strain>
    </source>
</reference>
<dbReference type="PROSITE" id="PS51736">
    <property type="entry name" value="RECOMBINASES_3"/>
    <property type="match status" value="1"/>
</dbReference>
<dbReference type="PANTHER" id="PTHR30461:SF23">
    <property type="entry name" value="DNA RECOMBINASE-RELATED"/>
    <property type="match status" value="1"/>
</dbReference>
<dbReference type="SMART" id="SM00857">
    <property type="entry name" value="Resolvase"/>
    <property type="match status" value="1"/>
</dbReference>
<proteinExistence type="predicted"/>
<dbReference type="Gene3D" id="3.40.50.1390">
    <property type="entry name" value="Resolvase, N-terminal catalytic domain"/>
    <property type="match status" value="1"/>
</dbReference>
<dbReference type="InterPro" id="IPR011109">
    <property type="entry name" value="DNA_bind_recombinase_dom"/>
</dbReference>
<keyword evidence="5" id="KW-1185">Reference proteome</keyword>
<dbReference type="EMBL" id="SIHI01000052">
    <property type="protein sequence ID" value="TWT40205.1"/>
    <property type="molecule type" value="Genomic_DNA"/>
</dbReference>
<dbReference type="Proteomes" id="UP000317243">
    <property type="component" value="Unassembled WGS sequence"/>
</dbReference>
<accession>A0A5C5VQI7</accession>
<dbReference type="InterPro" id="IPR025827">
    <property type="entry name" value="Zn_ribbon_recom_dom"/>
</dbReference>
<dbReference type="Pfam" id="PF13408">
    <property type="entry name" value="Zn_ribbon_recom"/>
    <property type="match status" value="1"/>
</dbReference>
<dbReference type="Pfam" id="PF00239">
    <property type="entry name" value="Resolvase"/>
    <property type="match status" value="1"/>
</dbReference>
<name>A0A5C5VQI7_9PLAN</name>
<dbReference type="CDD" id="cd03768">
    <property type="entry name" value="SR_ResInv"/>
    <property type="match status" value="1"/>
</dbReference>
<dbReference type="InterPro" id="IPR036162">
    <property type="entry name" value="Resolvase-like_N_sf"/>
</dbReference>
<dbReference type="InterPro" id="IPR006119">
    <property type="entry name" value="Resolv_N"/>
</dbReference>
<dbReference type="OrthoDB" id="266184at2"/>
<evidence type="ECO:0000313" key="5">
    <source>
        <dbReference type="Proteomes" id="UP000317243"/>
    </source>
</evidence>
<feature type="domain" description="Resolvase/invertase-type recombinase catalytic" evidence="2">
    <location>
        <begin position="12"/>
        <end position="164"/>
    </location>
</feature>
<dbReference type="RefSeq" id="WP_146512259.1">
    <property type="nucleotide sequence ID" value="NZ_SIHI01000052.1"/>
</dbReference>
<evidence type="ECO:0000259" key="2">
    <source>
        <dbReference type="PROSITE" id="PS51736"/>
    </source>
</evidence>
<organism evidence="4 5">
    <name type="scientific">Thalassoglobus neptunius</name>
    <dbReference type="NCBI Taxonomy" id="1938619"/>
    <lineage>
        <taxon>Bacteria</taxon>
        <taxon>Pseudomonadati</taxon>
        <taxon>Planctomycetota</taxon>
        <taxon>Planctomycetia</taxon>
        <taxon>Planctomycetales</taxon>
        <taxon>Planctomycetaceae</taxon>
        <taxon>Thalassoglobus</taxon>
    </lineage>
</organism>
<dbReference type="Gene3D" id="3.90.1750.20">
    <property type="entry name" value="Putative Large Serine Recombinase, Chain B, Domain 2"/>
    <property type="match status" value="1"/>
</dbReference>
<dbReference type="GO" id="GO:0000150">
    <property type="term" value="F:DNA strand exchange activity"/>
    <property type="evidence" value="ECO:0007669"/>
    <property type="project" value="InterPro"/>
</dbReference>
<feature type="domain" description="Recombinase" evidence="3">
    <location>
        <begin position="172"/>
        <end position="290"/>
    </location>
</feature>
<comment type="caution">
    <text evidence="4">The sequence shown here is derived from an EMBL/GenBank/DDBJ whole genome shotgun (WGS) entry which is preliminary data.</text>
</comment>
<feature type="coiled-coil region" evidence="1">
    <location>
        <begin position="425"/>
        <end position="452"/>
    </location>
</feature>